<dbReference type="PANTHER" id="PTHR31672">
    <property type="entry name" value="BNACNNG10540D PROTEIN"/>
    <property type="match status" value="1"/>
</dbReference>
<protein>
    <recommendedName>
        <fullName evidence="1">F-box domain-containing protein</fullName>
    </recommendedName>
</protein>
<dbReference type="InterPro" id="IPR001810">
    <property type="entry name" value="F-box_dom"/>
</dbReference>
<dbReference type="InterPro" id="IPR006527">
    <property type="entry name" value="F-box-assoc_dom_typ1"/>
</dbReference>
<organism evidence="2 3">
    <name type="scientific">Canavalia gladiata</name>
    <name type="common">Sword bean</name>
    <name type="synonym">Dolichos gladiatus</name>
    <dbReference type="NCBI Taxonomy" id="3824"/>
    <lineage>
        <taxon>Eukaryota</taxon>
        <taxon>Viridiplantae</taxon>
        <taxon>Streptophyta</taxon>
        <taxon>Embryophyta</taxon>
        <taxon>Tracheophyta</taxon>
        <taxon>Spermatophyta</taxon>
        <taxon>Magnoliopsida</taxon>
        <taxon>eudicotyledons</taxon>
        <taxon>Gunneridae</taxon>
        <taxon>Pentapetalae</taxon>
        <taxon>rosids</taxon>
        <taxon>fabids</taxon>
        <taxon>Fabales</taxon>
        <taxon>Fabaceae</taxon>
        <taxon>Papilionoideae</taxon>
        <taxon>50 kb inversion clade</taxon>
        <taxon>NPAAA clade</taxon>
        <taxon>indigoferoid/millettioid clade</taxon>
        <taxon>Phaseoleae</taxon>
        <taxon>Canavalia</taxon>
    </lineage>
</organism>
<dbReference type="InterPro" id="IPR017451">
    <property type="entry name" value="F-box-assoc_interact_dom"/>
</dbReference>
<gene>
    <name evidence="2" type="ORF">VNO77_05986</name>
</gene>
<evidence type="ECO:0000313" key="2">
    <source>
        <dbReference type="EMBL" id="KAK7363828.1"/>
    </source>
</evidence>
<dbReference type="NCBIfam" id="TIGR01640">
    <property type="entry name" value="F_box_assoc_1"/>
    <property type="match status" value="1"/>
</dbReference>
<dbReference type="PANTHER" id="PTHR31672:SF13">
    <property type="entry name" value="F-BOX PROTEIN CPR30-LIKE"/>
    <property type="match status" value="1"/>
</dbReference>
<dbReference type="Gene3D" id="1.20.1280.50">
    <property type="match status" value="1"/>
</dbReference>
<dbReference type="CDD" id="cd22157">
    <property type="entry name" value="F-box_AtFBW1-like"/>
    <property type="match status" value="1"/>
</dbReference>
<comment type="caution">
    <text evidence="2">The sequence shown here is derived from an EMBL/GenBank/DDBJ whole genome shotgun (WGS) entry which is preliminary data.</text>
</comment>
<dbReference type="Pfam" id="PF12937">
    <property type="entry name" value="F-box-like"/>
    <property type="match status" value="1"/>
</dbReference>
<keyword evidence="3" id="KW-1185">Reference proteome</keyword>
<proteinExistence type="predicted"/>
<dbReference type="SUPFAM" id="SSF81383">
    <property type="entry name" value="F-box domain"/>
    <property type="match status" value="1"/>
</dbReference>
<dbReference type="AlphaFoldDB" id="A0AAN9REQ2"/>
<dbReference type="Pfam" id="PF07734">
    <property type="entry name" value="FBA_1"/>
    <property type="match status" value="1"/>
</dbReference>
<dbReference type="Proteomes" id="UP001367508">
    <property type="component" value="Unassembled WGS sequence"/>
</dbReference>
<evidence type="ECO:0000259" key="1">
    <source>
        <dbReference type="PROSITE" id="PS50181"/>
    </source>
</evidence>
<evidence type="ECO:0000313" key="3">
    <source>
        <dbReference type="Proteomes" id="UP001367508"/>
    </source>
</evidence>
<accession>A0AAN9REQ2</accession>
<dbReference type="InterPro" id="IPR050796">
    <property type="entry name" value="SCF_F-box_component"/>
</dbReference>
<name>A0AAN9REQ2_CANGL</name>
<dbReference type="PROSITE" id="PS50181">
    <property type="entry name" value="FBOX"/>
    <property type="match status" value="1"/>
</dbReference>
<dbReference type="InterPro" id="IPR036047">
    <property type="entry name" value="F-box-like_dom_sf"/>
</dbReference>
<sequence>MQTTINVEADCIQRWMEPSYPPAISWADVVSMYPALLGSYQEEHKLAIGFGFSFVFSSSVYTFNCLRFGYVPDFSRKKTLDRQIRDNENLEGLGIPVMADLPAEVITDILSHLPVKSLLRLRATCKWWRSLIDKTHFIFFHLSKSIDTKNWNISLLLRHRSHLYQVNLHALDEAVELNHPLMCYSSSINVLGSCNGLLCISNIADDFALWNPSLRKHRILPADRLNRPQSSLFAARVYGFGYDPFTNDYKLVSISYFVDLHNRSFDSQVQLYSLRSDAWKVLPSMPYALCCARTMGVFVGVALHWVVTRKLEPNEPDLIVSFDLRLESFREVPLPVSVNGNFEMNVAQLGGCLCMVEDRGSGFDVWVMRVYGSRESWCKLFTVTRRCELTRSMKCVKPLALGFWGDGDRVLFEQDRSKLYWYHLKSGNVSCVKISGMPNSVEGTLWVGSLVPPSILTLRDDTKRHRMRDPKITKKRDDFLSQGFKLTL</sequence>
<feature type="domain" description="F-box" evidence="1">
    <location>
        <begin position="95"/>
        <end position="142"/>
    </location>
</feature>
<dbReference type="EMBL" id="JAYMYQ010000001">
    <property type="protein sequence ID" value="KAK7363828.1"/>
    <property type="molecule type" value="Genomic_DNA"/>
</dbReference>
<reference evidence="2 3" key="1">
    <citation type="submission" date="2024-01" db="EMBL/GenBank/DDBJ databases">
        <title>The genomes of 5 underutilized Papilionoideae crops provide insights into root nodulation and disease resistanc.</title>
        <authorList>
            <person name="Jiang F."/>
        </authorList>
    </citation>
    <scope>NUCLEOTIDE SEQUENCE [LARGE SCALE GENOMIC DNA]</scope>
    <source>
        <strain evidence="2">LVBAO_FW01</strain>
        <tissue evidence="2">Leaves</tissue>
    </source>
</reference>
<dbReference type="SMART" id="SM00256">
    <property type="entry name" value="FBOX"/>
    <property type="match status" value="1"/>
</dbReference>